<dbReference type="NCBIfam" id="TIGR02669">
    <property type="entry name" value="SpoIID_LytB"/>
    <property type="match status" value="1"/>
</dbReference>
<protein>
    <submittedName>
        <fullName evidence="3">SpoIID/LytB domain-containing protein</fullName>
    </submittedName>
</protein>
<sequence>MMLRGGDRCMRTETDCRQPGRRYLEKQKKRRKRRKVLLLCFLSMAVIAGIFLIAAEEKEKQEQTTELHQEVYASELAGYLQAAYLTPEETRKLVIPKVRDVLTVADLQQICSVLGVEGCYEEAVMQLQNHFSTTDSTSVKKNETILSRAQWCMYYELLLDTLQVKDTVTEVEVQYLGKVPGEQRIIADNGNYDCDLQSCRMEYGKHYVAYVQGKVLLGIKQEVGQMDAEAGKTPEKTASGNSAGTKVGLITIPETVRVLLTQDHGQKPERAGVYVLGSTTWKASASGVEAVVAAQTAADCGTWMAQNGVDEAVVEATDGGTLSLTDAGGAVQGTYAGKLHIYRKADGNTYWIVNELGMEDYLCGVVPGEMPASFAPEALKAQAVCARTYAALQVLGTAYEMYHADVDDTTDCQVYLPENANAAATEAVYATAGQILTWQGMIASIYYFSTSCGYTTGLEVWQQEALPYLGVHSLVQNEGMGSSADIFLRDGQVTAYDSESRFFRWRAVLQLAGNEQKLRHALQTAASHRDGKVVLTDGAGVQTENLTSFGTLADLGIDARSESGCVTDLRLTFENGIAHVYNENAIRNILWSICTTLTDKNGNSAHNFHMLPSAFFSVDTEEHGIYVLYGGGLGHGIGMSQYGADGMAKSGKGYVEILGTFFPGTELYTGAGK</sequence>
<accession>A0A844E417</accession>
<dbReference type="GO" id="GO:0030435">
    <property type="term" value="P:sporulation resulting in formation of a cellular spore"/>
    <property type="evidence" value="ECO:0007669"/>
    <property type="project" value="InterPro"/>
</dbReference>
<reference evidence="3 4" key="1">
    <citation type="journal article" date="2019" name="Nat. Med.">
        <title>A library of human gut bacterial isolates paired with longitudinal multiomics data enables mechanistic microbiome research.</title>
        <authorList>
            <person name="Poyet M."/>
            <person name="Groussin M."/>
            <person name="Gibbons S.M."/>
            <person name="Avila-Pacheco J."/>
            <person name="Jiang X."/>
            <person name="Kearney S.M."/>
            <person name="Perrotta A.R."/>
            <person name="Berdy B."/>
            <person name="Zhao S."/>
            <person name="Lieberman T.D."/>
            <person name="Swanson P.K."/>
            <person name="Smith M."/>
            <person name="Roesemann S."/>
            <person name="Alexander J.E."/>
            <person name="Rich S.A."/>
            <person name="Livny J."/>
            <person name="Vlamakis H."/>
            <person name="Clish C."/>
            <person name="Bullock K."/>
            <person name="Deik A."/>
            <person name="Scott J."/>
            <person name="Pierce K.A."/>
            <person name="Xavier R.J."/>
            <person name="Alm E.J."/>
        </authorList>
    </citation>
    <scope>NUCLEOTIDE SEQUENCE [LARGE SCALE GENOMIC DNA]</scope>
    <source>
        <strain evidence="3 4">BIOML-A3</strain>
    </source>
</reference>
<dbReference type="Pfam" id="PF08486">
    <property type="entry name" value="SpoIID"/>
    <property type="match status" value="1"/>
</dbReference>
<keyword evidence="1" id="KW-0812">Transmembrane</keyword>
<organism evidence="3 4">
    <name type="scientific">Eubacterium ramulus</name>
    <dbReference type="NCBI Taxonomy" id="39490"/>
    <lineage>
        <taxon>Bacteria</taxon>
        <taxon>Bacillati</taxon>
        <taxon>Bacillota</taxon>
        <taxon>Clostridia</taxon>
        <taxon>Eubacteriales</taxon>
        <taxon>Eubacteriaceae</taxon>
        <taxon>Eubacterium</taxon>
    </lineage>
</organism>
<name>A0A844E417_EUBRA</name>
<evidence type="ECO:0000259" key="2">
    <source>
        <dbReference type="Pfam" id="PF08486"/>
    </source>
</evidence>
<dbReference type="InterPro" id="IPR013486">
    <property type="entry name" value="SpoIID/LytB"/>
</dbReference>
<gene>
    <name evidence="3" type="ORF">GKE72_10065</name>
</gene>
<evidence type="ECO:0000313" key="3">
    <source>
        <dbReference type="EMBL" id="MSD16404.1"/>
    </source>
</evidence>
<keyword evidence="1" id="KW-1133">Transmembrane helix</keyword>
<comment type="caution">
    <text evidence="3">The sequence shown here is derived from an EMBL/GenBank/DDBJ whole genome shotgun (WGS) entry which is preliminary data.</text>
</comment>
<dbReference type="EMBL" id="WKRA01000015">
    <property type="protein sequence ID" value="MSD16404.1"/>
    <property type="molecule type" value="Genomic_DNA"/>
</dbReference>
<keyword evidence="1" id="KW-0472">Membrane</keyword>
<evidence type="ECO:0000256" key="1">
    <source>
        <dbReference type="SAM" id="Phobius"/>
    </source>
</evidence>
<evidence type="ECO:0000313" key="4">
    <source>
        <dbReference type="Proteomes" id="UP000431304"/>
    </source>
</evidence>
<feature type="transmembrane region" description="Helical" evidence="1">
    <location>
        <begin position="36"/>
        <end position="55"/>
    </location>
</feature>
<dbReference type="Proteomes" id="UP000431304">
    <property type="component" value="Unassembled WGS sequence"/>
</dbReference>
<feature type="domain" description="Sporulation stage II protein D amidase enhancer LytB N-terminal" evidence="2">
    <location>
        <begin position="348"/>
        <end position="438"/>
    </location>
</feature>
<proteinExistence type="predicted"/>
<dbReference type="AlphaFoldDB" id="A0A844E417"/>
<dbReference type="InterPro" id="IPR013693">
    <property type="entry name" value="SpoIID/LytB_N"/>
</dbReference>